<dbReference type="EMBL" id="CP031078">
    <property type="protein sequence ID" value="AYF01018.1"/>
    <property type="molecule type" value="Genomic_DNA"/>
</dbReference>
<reference evidence="3" key="1">
    <citation type="submission" date="2018-07" db="EMBL/GenBank/DDBJ databases">
        <title>Genome Structure of the Opportunistic Pathogen Paracoccus yeei (Alphaproteobacteria) and Identification of Putative Virulence Factors.</title>
        <authorList>
            <person name="Lasek R."/>
            <person name="Szuplewska M."/>
            <person name="Mitura M."/>
            <person name="Decewicz P."/>
            <person name="Chmielowska C."/>
            <person name="Pawlot A."/>
            <person name="Sentkowska D."/>
            <person name="Czarnecki J."/>
            <person name="Bartosik D."/>
        </authorList>
    </citation>
    <scope>NUCLEOTIDE SEQUENCE [LARGE SCALE GENOMIC DNA]</scope>
    <source>
        <strain evidence="3">CCUG 32053</strain>
    </source>
</reference>
<evidence type="ECO:0000313" key="3">
    <source>
        <dbReference type="Proteomes" id="UP000272010"/>
    </source>
</evidence>
<dbReference type="AlphaFoldDB" id="A0A386UL43"/>
<accession>A0A386UL43</accession>
<evidence type="ECO:0000256" key="1">
    <source>
        <dbReference type="SAM" id="MobiDB-lite"/>
    </source>
</evidence>
<dbReference type="Proteomes" id="UP000272010">
    <property type="component" value="Chromosome"/>
</dbReference>
<organism evidence="2 3">
    <name type="scientific">Paracoccus yeei</name>
    <dbReference type="NCBI Taxonomy" id="147645"/>
    <lineage>
        <taxon>Bacteria</taxon>
        <taxon>Pseudomonadati</taxon>
        <taxon>Pseudomonadota</taxon>
        <taxon>Alphaproteobacteria</taxon>
        <taxon>Rhodobacterales</taxon>
        <taxon>Paracoccaceae</taxon>
        <taxon>Paracoccus</taxon>
    </lineage>
</organism>
<proteinExistence type="predicted"/>
<evidence type="ECO:0000313" key="2">
    <source>
        <dbReference type="EMBL" id="AYF01018.1"/>
    </source>
</evidence>
<feature type="region of interest" description="Disordered" evidence="1">
    <location>
        <begin position="23"/>
        <end position="48"/>
    </location>
</feature>
<protein>
    <submittedName>
        <fullName evidence="2">Uncharacterized protein</fullName>
    </submittedName>
</protein>
<name>A0A386UL43_9RHOB</name>
<gene>
    <name evidence="2" type="ORF">PY32053_01388</name>
</gene>
<sequence>MSGCDKLDYCQAVQGWQGGAAAGGTPLWKGGQWGPTGAVRPWRAGRAF</sequence>